<dbReference type="InParanoid" id="A0A165AU26"/>
<dbReference type="EMBL" id="KV427737">
    <property type="protein sequence ID" value="KZS99662.1"/>
    <property type="molecule type" value="Genomic_DNA"/>
</dbReference>
<keyword evidence="2" id="KW-1185">Reference proteome</keyword>
<protein>
    <submittedName>
        <fullName evidence="1">Uncharacterized protein</fullName>
    </submittedName>
</protein>
<accession>A0A165AU26</accession>
<dbReference type="AlphaFoldDB" id="A0A165AU26"/>
<organism evidence="1 2">
    <name type="scientific">Laetiporus sulphureus 93-53</name>
    <dbReference type="NCBI Taxonomy" id="1314785"/>
    <lineage>
        <taxon>Eukaryota</taxon>
        <taxon>Fungi</taxon>
        <taxon>Dikarya</taxon>
        <taxon>Basidiomycota</taxon>
        <taxon>Agaricomycotina</taxon>
        <taxon>Agaricomycetes</taxon>
        <taxon>Polyporales</taxon>
        <taxon>Laetiporus</taxon>
    </lineage>
</organism>
<evidence type="ECO:0000313" key="2">
    <source>
        <dbReference type="Proteomes" id="UP000076871"/>
    </source>
</evidence>
<reference evidence="1 2" key="1">
    <citation type="journal article" date="2016" name="Mol. Biol. Evol.">
        <title>Comparative Genomics of Early-Diverging Mushroom-Forming Fungi Provides Insights into the Origins of Lignocellulose Decay Capabilities.</title>
        <authorList>
            <person name="Nagy L.G."/>
            <person name="Riley R."/>
            <person name="Tritt A."/>
            <person name="Adam C."/>
            <person name="Daum C."/>
            <person name="Floudas D."/>
            <person name="Sun H."/>
            <person name="Yadav J.S."/>
            <person name="Pangilinan J."/>
            <person name="Larsson K.H."/>
            <person name="Matsuura K."/>
            <person name="Barry K."/>
            <person name="Labutti K."/>
            <person name="Kuo R."/>
            <person name="Ohm R.A."/>
            <person name="Bhattacharya S.S."/>
            <person name="Shirouzu T."/>
            <person name="Yoshinaga Y."/>
            <person name="Martin F.M."/>
            <person name="Grigoriev I.V."/>
            <person name="Hibbett D.S."/>
        </authorList>
    </citation>
    <scope>NUCLEOTIDE SEQUENCE [LARGE SCALE GENOMIC DNA]</scope>
    <source>
        <strain evidence="1 2">93-53</strain>
    </source>
</reference>
<dbReference type="Proteomes" id="UP000076871">
    <property type="component" value="Unassembled WGS sequence"/>
</dbReference>
<proteinExistence type="predicted"/>
<dbReference type="GeneID" id="63827390"/>
<dbReference type="RefSeq" id="XP_040757403.1">
    <property type="nucleotide sequence ID" value="XM_040910361.1"/>
</dbReference>
<name>A0A165AU26_9APHY</name>
<sequence>MSAWVRPIEIKPYPGTEVRTCQIWNPAMVALYTGLLHVPCHSDQHCARLCR</sequence>
<evidence type="ECO:0000313" key="1">
    <source>
        <dbReference type="EMBL" id="KZS99662.1"/>
    </source>
</evidence>
<gene>
    <name evidence="1" type="ORF">LAESUDRAFT_733005</name>
</gene>